<proteinExistence type="predicted"/>
<evidence type="ECO:0000313" key="2">
    <source>
        <dbReference type="EMBL" id="VFJ98127.1"/>
    </source>
</evidence>
<accession>A0A450UZZ6</accession>
<protein>
    <submittedName>
        <fullName evidence="2">Predicted nucleotide-binding protein containing TIR-like domain-containing protein</fullName>
    </submittedName>
</protein>
<evidence type="ECO:0000259" key="1">
    <source>
        <dbReference type="Pfam" id="PF10137"/>
    </source>
</evidence>
<dbReference type="AlphaFoldDB" id="A0A450UZZ6"/>
<reference evidence="2" key="1">
    <citation type="submission" date="2019-02" db="EMBL/GenBank/DDBJ databases">
        <authorList>
            <person name="Gruber-Vodicka R. H."/>
            <person name="Seah K. B. B."/>
        </authorList>
    </citation>
    <scope>NUCLEOTIDE SEQUENCE</scope>
    <source>
        <strain evidence="2">BECK_M6</strain>
    </source>
</reference>
<gene>
    <name evidence="2" type="ORF">BECKLFY1418A_GA0070994_10795</name>
</gene>
<dbReference type="InterPro" id="IPR019302">
    <property type="entry name" value="CAP12/PCTIR_TIR_dom"/>
</dbReference>
<sequence length="160" mass="18339">MTCLKNFIEQNPIRHYLPEDKWRLKKEELSIKQQNTYLSGLESASTLLQSMIEEIEKYWQDDLASPRLRTAPARTKPTPSLTEIFIIHGRDDGTKETVARFLSKLDLEPIILHEQANRGLTIIDKFEEHAATAGFAIALLIPDDRGALQGKENDWKPRAQ</sequence>
<feature type="domain" description="CD-NTase-associated protein 12/Pycsar effector protein TIR" evidence="1">
    <location>
        <begin position="84"/>
        <end position="153"/>
    </location>
</feature>
<dbReference type="GO" id="GO:0050135">
    <property type="term" value="F:NADP+ nucleosidase activity"/>
    <property type="evidence" value="ECO:0007669"/>
    <property type="project" value="InterPro"/>
</dbReference>
<organism evidence="2">
    <name type="scientific">Candidatus Kentrum sp. LFY</name>
    <dbReference type="NCBI Taxonomy" id="2126342"/>
    <lineage>
        <taxon>Bacteria</taxon>
        <taxon>Pseudomonadati</taxon>
        <taxon>Pseudomonadota</taxon>
        <taxon>Gammaproteobacteria</taxon>
        <taxon>Candidatus Kentrum</taxon>
    </lineage>
</organism>
<name>A0A450UZZ6_9GAMM</name>
<dbReference type="Pfam" id="PF10137">
    <property type="entry name" value="CAP12-PCTIR_TIR"/>
    <property type="match status" value="1"/>
</dbReference>
<dbReference type="EMBL" id="CAADFH010000079">
    <property type="protein sequence ID" value="VFJ98127.1"/>
    <property type="molecule type" value="Genomic_DNA"/>
</dbReference>